<keyword evidence="1" id="KW-0175">Coiled coil</keyword>
<feature type="region of interest" description="Disordered" evidence="2">
    <location>
        <begin position="53"/>
        <end position="98"/>
    </location>
</feature>
<dbReference type="PANTHER" id="PTHR32289:SF5">
    <property type="entry name" value="TRANSMEMBRANE 74B, OPPOSITE STRAND"/>
    <property type="match status" value="1"/>
</dbReference>
<sequence>MQLEEEQKAHLEHALAWLRRELSEMQLQDQRLREKLLQLHAGMQDLKAECAYWERSDPSREPVSTRARSSSEDMGVPAPTDSPTSPLKGETSRRNSVP</sequence>
<evidence type="ECO:0000256" key="1">
    <source>
        <dbReference type="SAM" id="Coils"/>
    </source>
</evidence>
<dbReference type="AlphaFoldDB" id="A0A151P1P0"/>
<feature type="coiled-coil region" evidence="1">
    <location>
        <begin position="1"/>
        <end position="35"/>
    </location>
</feature>
<protein>
    <submittedName>
        <fullName evidence="3">Uncharacterized protein</fullName>
    </submittedName>
</protein>
<dbReference type="PhylomeDB" id="A0A151P1P0"/>
<dbReference type="EMBL" id="AKHW03001304">
    <property type="protein sequence ID" value="KYO42933.1"/>
    <property type="molecule type" value="Genomic_DNA"/>
</dbReference>
<keyword evidence="4" id="KW-1185">Reference proteome</keyword>
<comment type="caution">
    <text evidence="3">The sequence shown here is derived from an EMBL/GenBank/DDBJ whole genome shotgun (WGS) entry which is preliminary data.</text>
</comment>
<evidence type="ECO:0000313" key="4">
    <source>
        <dbReference type="Proteomes" id="UP000050525"/>
    </source>
</evidence>
<reference evidence="3 4" key="1">
    <citation type="journal article" date="2012" name="Genome Biol.">
        <title>Sequencing three crocodilian genomes to illuminate the evolution of archosaurs and amniotes.</title>
        <authorList>
            <person name="St John J.A."/>
            <person name="Braun E.L."/>
            <person name="Isberg S.R."/>
            <person name="Miles L.G."/>
            <person name="Chong A.Y."/>
            <person name="Gongora J."/>
            <person name="Dalzell P."/>
            <person name="Moran C."/>
            <person name="Bed'hom B."/>
            <person name="Abzhanov A."/>
            <person name="Burgess S.C."/>
            <person name="Cooksey A.M."/>
            <person name="Castoe T.A."/>
            <person name="Crawford N.G."/>
            <person name="Densmore L.D."/>
            <person name="Drew J.C."/>
            <person name="Edwards S.V."/>
            <person name="Faircloth B.C."/>
            <person name="Fujita M.K."/>
            <person name="Greenwold M.J."/>
            <person name="Hoffmann F.G."/>
            <person name="Howard J.M."/>
            <person name="Iguchi T."/>
            <person name="Janes D.E."/>
            <person name="Khan S.Y."/>
            <person name="Kohno S."/>
            <person name="de Koning A.J."/>
            <person name="Lance S.L."/>
            <person name="McCarthy F.M."/>
            <person name="McCormack J.E."/>
            <person name="Merchant M.E."/>
            <person name="Peterson D.G."/>
            <person name="Pollock D.D."/>
            <person name="Pourmand N."/>
            <person name="Raney B.J."/>
            <person name="Roessler K.A."/>
            <person name="Sanford J.R."/>
            <person name="Sawyer R.H."/>
            <person name="Schmidt C.J."/>
            <person name="Triplett E.W."/>
            <person name="Tuberville T.D."/>
            <person name="Venegas-Anaya M."/>
            <person name="Howard J.T."/>
            <person name="Jarvis E.D."/>
            <person name="Guillette L.J.Jr."/>
            <person name="Glenn T.C."/>
            <person name="Green R.E."/>
            <person name="Ray D.A."/>
        </authorList>
    </citation>
    <scope>NUCLEOTIDE SEQUENCE [LARGE SCALE GENOMIC DNA]</scope>
    <source>
        <strain evidence="3">KSC_2009_1</strain>
    </source>
</reference>
<accession>A0A151P1P0</accession>
<evidence type="ECO:0000256" key="2">
    <source>
        <dbReference type="SAM" id="MobiDB-lite"/>
    </source>
</evidence>
<dbReference type="eggNOG" id="ENOG502SDCS">
    <property type="taxonomic scope" value="Eukaryota"/>
</dbReference>
<dbReference type="Proteomes" id="UP000050525">
    <property type="component" value="Unassembled WGS sequence"/>
</dbReference>
<proteinExistence type="predicted"/>
<organism evidence="3 4">
    <name type="scientific">Alligator mississippiensis</name>
    <name type="common">American alligator</name>
    <dbReference type="NCBI Taxonomy" id="8496"/>
    <lineage>
        <taxon>Eukaryota</taxon>
        <taxon>Metazoa</taxon>
        <taxon>Chordata</taxon>
        <taxon>Craniata</taxon>
        <taxon>Vertebrata</taxon>
        <taxon>Euteleostomi</taxon>
        <taxon>Archelosauria</taxon>
        <taxon>Archosauria</taxon>
        <taxon>Crocodylia</taxon>
        <taxon>Alligatoridae</taxon>
        <taxon>Alligatorinae</taxon>
        <taxon>Alligator</taxon>
    </lineage>
</organism>
<evidence type="ECO:0000313" key="3">
    <source>
        <dbReference type="EMBL" id="KYO42933.1"/>
    </source>
</evidence>
<name>A0A151P1P0_ALLMI</name>
<dbReference type="PANTHER" id="PTHR32289">
    <property type="entry name" value="PROTEIN FAM167A"/>
    <property type="match status" value="1"/>
</dbReference>
<gene>
    <name evidence="3" type="ORF">Y1Q_0016927</name>
</gene>
<dbReference type="InterPro" id="IPR051771">
    <property type="entry name" value="FAM167_domain"/>
</dbReference>